<dbReference type="GO" id="GO:0046872">
    <property type="term" value="F:metal ion binding"/>
    <property type="evidence" value="ECO:0007669"/>
    <property type="project" value="InterPro"/>
</dbReference>
<feature type="domain" description="ATP-grasp" evidence="2">
    <location>
        <begin position="112"/>
        <end position="300"/>
    </location>
</feature>
<dbReference type="Pfam" id="PF08443">
    <property type="entry name" value="RimK"/>
    <property type="match status" value="1"/>
</dbReference>
<organism evidence="4 5">
    <name type="scientific">Paramecium sonneborni</name>
    <dbReference type="NCBI Taxonomy" id="65129"/>
    <lineage>
        <taxon>Eukaryota</taxon>
        <taxon>Sar</taxon>
        <taxon>Alveolata</taxon>
        <taxon>Ciliophora</taxon>
        <taxon>Intramacronucleata</taxon>
        <taxon>Oligohymenophorea</taxon>
        <taxon>Peniculida</taxon>
        <taxon>Parameciidae</taxon>
        <taxon>Paramecium</taxon>
    </lineage>
</organism>
<dbReference type="InterPro" id="IPR011761">
    <property type="entry name" value="ATP-grasp"/>
</dbReference>
<evidence type="ECO:0000313" key="3">
    <source>
        <dbReference type="EMBL" id="CAD8063906.1"/>
    </source>
</evidence>
<dbReference type="EMBL" id="CAJJDN010000018">
    <property type="protein sequence ID" value="CAD8063906.1"/>
    <property type="molecule type" value="Genomic_DNA"/>
</dbReference>
<name>A0A8S1L828_9CILI</name>
<evidence type="ECO:0000259" key="2">
    <source>
        <dbReference type="PROSITE" id="PS50975"/>
    </source>
</evidence>
<sequence length="314" mass="35903">MADEQLTILYIINPDPIFYGMMDQLIIETFQRHKVNVIVTELEELSFIVGNEITFYRKGEQIQFDAFLGYGYMAPKHNQDYMYFTFAVHSAGKITLHKPETEEILQNKLLQYLKFSENQVPIPRSGTSFSVNTFKQNLRRFNNKSIMKEVVGYEGTGVKLSVNHNQSTELFCKSIWNGEQTIIQDFIDDTIGRSIRVLVIGGKAVSVTEFQDNVDFKSNAQSDDFTIESKMDSDKKNEYFKIAEKACAAIDPHLTIGGVDILDSRKNGIVILEINSWPEITFSQDATGLPLFDQFGQEFIEKIITNIRERKNSA</sequence>
<dbReference type="GO" id="GO:0016879">
    <property type="term" value="F:ligase activity, forming carbon-nitrogen bonds"/>
    <property type="evidence" value="ECO:0007669"/>
    <property type="project" value="TreeGrafter"/>
</dbReference>
<evidence type="ECO:0000313" key="4">
    <source>
        <dbReference type="EMBL" id="CAD8063908.1"/>
    </source>
</evidence>
<reference evidence="4" key="1">
    <citation type="submission" date="2021-01" db="EMBL/GenBank/DDBJ databases">
        <authorList>
            <consortium name="Genoscope - CEA"/>
            <person name="William W."/>
        </authorList>
    </citation>
    <scope>NUCLEOTIDE SEQUENCE</scope>
</reference>
<dbReference type="PANTHER" id="PTHR21621">
    <property type="entry name" value="RIBOSOMAL PROTEIN S6 MODIFICATION PROTEIN"/>
    <property type="match status" value="1"/>
</dbReference>
<dbReference type="EMBL" id="CAJJDN010000018">
    <property type="protein sequence ID" value="CAD8063908.1"/>
    <property type="molecule type" value="Genomic_DNA"/>
</dbReference>
<keyword evidence="1" id="KW-0067">ATP-binding</keyword>
<accession>A0A8S1L828</accession>
<dbReference type="AlphaFoldDB" id="A0A8S1L828"/>
<dbReference type="PANTHER" id="PTHR21621:SF0">
    <property type="entry name" value="BETA-CITRYLGLUTAMATE SYNTHASE B-RELATED"/>
    <property type="match status" value="1"/>
</dbReference>
<dbReference type="InterPro" id="IPR013651">
    <property type="entry name" value="ATP-grasp_RimK-type"/>
</dbReference>
<dbReference type="OrthoDB" id="283371at2759"/>
<dbReference type="PROSITE" id="PS50975">
    <property type="entry name" value="ATP_GRASP"/>
    <property type="match status" value="1"/>
</dbReference>
<protein>
    <recommendedName>
        <fullName evidence="2">ATP-grasp domain-containing protein</fullName>
    </recommendedName>
</protein>
<dbReference type="Proteomes" id="UP000692954">
    <property type="component" value="Unassembled WGS sequence"/>
</dbReference>
<keyword evidence="1" id="KW-0547">Nucleotide-binding</keyword>
<dbReference type="GO" id="GO:0005524">
    <property type="term" value="F:ATP binding"/>
    <property type="evidence" value="ECO:0007669"/>
    <property type="project" value="UniProtKB-UniRule"/>
</dbReference>
<keyword evidence="5" id="KW-1185">Reference proteome</keyword>
<proteinExistence type="predicted"/>
<evidence type="ECO:0000256" key="1">
    <source>
        <dbReference type="PROSITE-ProRule" id="PRU00409"/>
    </source>
</evidence>
<comment type="caution">
    <text evidence="4">The sequence shown here is derived from an EMBL/GenBank/DDBJ whole genome shotgun (WGS) entry which is preliminary data.</text>
</comment>
<gene>
    <name evidence="3" type="ORF">PSON_ATCC_30995.1.T0180226</name>
    <name evidence="4" type="ORF">PSON_ATCC_30995.1.T0180227</name>
</gene>
<evidence type="ECO:0000313" key="5">
    <source>
        <dbReference type="Proteomes" id="UP000692954"/>
    </source>
</evidence>
<dbReference type="GO" id="GO:0005737">
    <property type="term" value="C:cytoplasm"/>
    <property type="evidence" value="ECO:0007669"/>
    <property type="project" value="TreeGrafter"/>
</dbReference>